<sequence length="128" mass="13872">MGSTTVASAALLVALNLLFFTLVSSTYVQCPPPPHKSPSLPPRDQCTLSSGARQGPNAALSFRVWPISMPPFAFAPLSRPKSWGSTSMFPFHCPCCSIPVERQCPPVTNALIKLISTPFSPMFWVTYS</sequence>
<feature type="compositionally biased region" description="Pro residues" evidence="1">
    <location>
        <begin position="32"/>
        <end position="41"/>
    </location>
</feature>
<dbReference type="EMBL" id="VEPZ02001050">
    <property type="protein sequence ID" value="KAE8697606.1"/>
    <property type="molecule type" value="Genomic_DNA"/>
</dbReference>
<proteinExistence type="predicted"/>
<feature type="chain" id="PRO_5025338578" evidence="2">
    <location>
        <begin position="26"/>
        <end position="128"/>
    </location>
</feature>
<dbReference type="Proteomes" id="UP000436088">
    <property type="component" value="Unassembled WGS sequence"/>
</dbReference>
<accession>A0A6A3A1A6</accession>
<evidence type="ECO:0000313" key="3">
    <source>
        <dbReference type="EMBL" id="KAE8697606.1"/>
    </source>
</evidence>
<gene>
    <name evidence="3" type="ORF">F3Y22_tig00110616pilonHSYRG00009</name>
</gene>
<keyword evidence="4" id="KW-1185">Reference proteome</keyword>
<feature type="region of interest" description="Disordered" evidence="1">
    <location>
        <begin position="32"/>
        <end position="54"/>
    </location>
</feature>
<comment type="caution">
    <text evidence="3">The sequence shown here is derived from an EMBL/GenBank/DDBJ whole genome shotgun (WGS) entry which is preliminary data.</text>
</comment>
<dbReference type="AlphaFoldDB" id="A0A6A3A1A6"/>
<name>A0A6A3A1A6_HIBSY</name>
<feature type="signal peptide" evidence="2">
    <location>
        <begin position="1"/>
        <end position="25"/>
    </location>
</feature>
<protein>
    <submittedName>
        <fullName evidence="3">ABC transporter A family member</fullName>
    </submittedName>
</protein>
<evidence type="ECO:0000313" key="4">
    <source>
        <dbReference type="Proteomes" id="UP000436088"/>
    </source>
</evidence>
<organism evidence="3 4">
    <name type="scientific">Hibiscus syriacus</name>
    <name type="common">Rose of Sharon</name>
    <dbReference type="NCBI Taxonomy" id="106335"/>
    <lineage>
        <taxon>Eukaryota</taxon>
        <taxon>Viridiplantae</taxon>
        <taxon>Streptophyta</taxon>
        <taxon>Embryophyta</taxon>
        <taxon>Tracheophyta</taxon>
        <taxon>Spermatophyta</taxon>
        <taxon>Magnoliopsida</taxon>
        <taxon>eudicotyledons</taxon>
        <taxon>Gunneridae</taxon>
        <taxon>Pentapetalae</taxon>
        <taxon>rosids</taxon>
        <taxon>malvids</taxon>
        <taxon>Malvales</taxon>
        <taxon>Malvaceae</taxon>
        <taxon>Malvoideae</taxon>
        <taxon>Hibiscus</taxon>
    </lineage>
</organism>
<evidence type="ECO:0000256" key="1">
    <source>
        <dbReference type="SAM" id="MobiDB-lite"/>
    </source>
</evidence>
<reference evidence="3" key="1">
    <citation type="submission" date="2019-09" db="EMBL/GenBank/DDBJ databases">
        <title>Draft genome information of white flower Hibiscus syriacus.</title>
        <authorList>
            <person name="Kim Y.-M."/>
        </authorList>
    </citation>
    <scope>NUCLEOTIDE SEQUENCE [LARGE SCALE GENOMIC DNA]</scope>
    <source>
        <strain evidence="3">YM2019G1</strain>
    </source>
</reference>
<evidence type="ECO:0000256" key="2">
    <source>
        <dbReference type="SAM" id="SignalP"/>
    </source>
</evidence>
<keyword evidence="2" id="KW-0732">Signal</keyword>